<dbReference type="EMBL" id="CP025746">
    <property type="protein sequence ID" value="QAA30276.1"/>
    <property type="molecule type" value="Genomic_DNA"/>
</dbReference>
<dbReference type="OrthoDB" id="9801008at2"/>
<gene>
    <name evidence="2" type="ORF">C1I91_00430</name>
</gene>
<evidence type="ECO:0000313" key="3">
    <source>
        <dbReference type="Proteomes" id="UP000286268"/>
    </source>
</evidence>
<dbReference type="InterPro" id="IPR025868">
    <property type="entry name" value="Zn_ribbon_dom_put"/>
</dbReference>
<dbReference type="RefSeq" id="WP_128210727.1">
    <property type="nucleotide sequence ID" value="NZ_CP025746.1"/>
</dbReference>
<name>A0A410DMI7_9CLOT</name>
<dbReference type="Pfam" id="PF12674">
    <property type="entry name" value="Zn_ribbon_2"/>
    <property type="match status" value="1"/>
</dbReference>
<dbReference type="AlphaFoldDB" id="A0A410DMI7"/>
<proteinExistence type="predicted"/>
<feature type="domain" description="Putative zinc ribbon" evidence="1">
    <location>
        <begin position="5"/>
        <end position="83"/>
    </location>
</feature>
<dbReference type="Proteomes" id="UP000286268">
    <property type="component" value="Chromosome"/>
</dbReference>
<dbReference type="KEGG" id="cmah:C1I91_00430"/>
<evidence type="ECO:0000313" key="2">
    <source>
        <dbReference type="EMBL" id="QAA30276.1"/>
    </source>
</evidence>
<accession>A0A410DMI7</accession>
<keyword evidence="3" id="KW-1185">Reference proteome</keyword>
<sequence length="83" mass="9750">MEMNICQSCAMPLEKETLLGTNKDGSKNEEYCIYCYENGEFKQDMEMNDMADLCVKFMKEEGMEESKARDIMNSTLPTLKRWR</sequence>
<reference evidence="2 3" key="1">
    <citation type="submission" date="2018-01" db="EMBL/GenBank/DDBJ databases">
        <title>Genome Sequencing and Assembly of Anaerobacter polyendosporus strain CT4.</title>
        <authorList>
            <person name="Tachaapaikoon C."/>
            <person name="Sutheeworapong S."/>
            <person name="Jenjaroenpun P."/>
            <person name="Wongsurawat T."/>
            <person name="Nookeaw I."/>
            <person name="Cheawchanlertfa P."/>
            <person name="Kosugi A."/>
            <person name="Cheevadhanarak S."/>
            <person name="Ratanakhanokchai K."/>
        </authorList>
    </citation>
    <scope>NUCLEOTIDE SEQUENCE [LARGE SCALE GENOMIC DNA]</scope>
    <source>
        <strain evidence="2 3">CT4</strain>
    </source>
</reference>
<protein>
    <submittedName>
        <fullName evidence="2">Transcriptional regulator</fullName>
    </submittedName>
</protein>
<organism evidence="2 3">
    <name type="scientific">Clostridium manihotivorum</name>
    <dbReference type="NCBI Taxonomy" id="2320868"/>
    <lineage>
        <taxon>Bacteria</taxon>
        <taxon>Bacillati</taxon>
        <taxon>Bacillota</taxon>
        <taxon>Clostridia</taxon>
        <taxon>Eubacteriales</taxon>
        <taxon>Clostridiaceae</taxon>
        <taxon>Clostridium</taxon>
    </lineage>
</organism>
<evidence type="ECO:0000259" key="1">
    <source>
        <dbReference type="Pfam" id="PF12674"/>
    </source>
</evidence>